<accession>A0A6N9UCD3</accession>
<organism evidence="2 3">
    <name type="scientific">Streptomyces halstedii</name>
    <dbReference type="NCBI Taxonomy" id="1944"/>
    <lineage>
        <taxon>Bacteria</taxon>
        <taxon>Bacillati</taxon>
        <taxon>Actinomycetota</taxon>
        <taxon>Actinomycetes</taxon>
        <taxon>Kitasatosporales</taxon>
        <taxon>Streptomycetaceae</taxon>
        <taxon>Streptomyces</taxon>
    </lineage>
</organism>
<evidence type="ECO:0000259" key="1">
    <source>
        <dbReference type="Pfam" id="PF04149"/>
    </source>
</evidence>
<sequence length="90" mass="9275">MTNDSLRWYKSSYSNNGGSCVEVALDPVWVKSTHSGNGGTCVEWAPGRAATTGAVPVRDSKNPGGPVLTVPATAFAAFVTGVKAGEFDTV</sequence>
<dbReference type="InterPro" id="IPR007278">
    <property type="entry name" value="DUF397"/>
</dbReference>
<dbReference type="EMBL" id="JAAGLQ010000699">
    <property type="protein sequence ID" value="NEA20319.1"/>
    <property type="molecule type" value="Genomic_DNA"/>
</dbReference>
<comment type="caution">
    <text evidence="2">The sequence shown here is derived from an EMBL/GenBank/DDBJ whole genome shotgun (WGS) entry which is preliminary data.</text>
</comment>
<name>A0A6N9UCD3_STRHA</name>
<dbReference type="RefSeq" id="WP_164350098.1">
    <property type="nucleotide sequence ID" value="NZ_JAAGLQ010000699.1"/>
</dbReference>
<dbReference type="Proteomes" id="UP000471293">
    <property type="component" value="Unassembled WGS sequence"/>
</dbReference>
<gene>
    <name evidence="2" type="ORF">G3I29_33700</name>
</gene>
<evidence type="ECO:0000313" key="3">
    <source>
        <dbReference type="Proteomes" id="UP000471293"/>
    </source>
</evidence>
<dbReference type="Pfam" id="PF04149">
    <property type="entry name" value="DUF397"/>
    <property type="match status" value="2"/>
</dbReference>
<reference evidence="2 3" key="1">
    <citation type="submission" date="2020-01" db="EMBL/GenBank/DDBJ databases">
        <title>Insect and environment-associated Actinomycetes.</title>
        <authorList>
            <person name="Currrie C."/>
            <person name="Chevrette M."/>
            <person name="Carlson C."/>
            <person name="Stubbendieck R."/>
            <person name="Wendt-Pienkowski E."/>
        </authorList>
    </citation>
    <scope>NUCLEOTIDE SEQUENCE [LARGE SCALE GENOMIC DNA]</scope>
    <source>
        <strain evidence="2 3">SID11342</strain>
    </source>
</reference>
<dbReference type="AlphaFoldDB" id="A0A6N9UCD3"/>
<feature type="domain" description="DUF397" evidence="1">
    <location>
        <begin position="6"/>
        <end position="25"/>
    </location>
</feature>
<proteinExistence type="predicted"/>
<protein>
    <submittedName>
        <fullName evidence="2">DUF397 domain-containing protein</fullName>
    </submittedName>
</protein>
<evidence type="ECO:0000313" key="2">
    <source>
        <dbReference type="EMBL" id="NEA20319.1"/>
    </source>
</evidence>
<feature type="domain" description="DUF397" evidence="1">
    <location>
        <begin position="28"/>
        <end position="83"/>
    </location>
</feature>